<keyword evidence="13" id="KW-1185">Reference proteome</keyword>
<dbReference type="HOGENOM" id="CLU_015166_16_0_1"/>
<feature type="repeat" description="Solcar" evidence="9">
    <location>
        <begin position="38"/>
        <end position="124"/>
    </location>
</feature>
<dbReference type="PANTHER" id="PTHR45624:SF10">
    <property type="entry name" value="SLC (SOLUTE CARRIER) HOMOLOG"/>
    <property type="match status" value="1"/>
</dbReference>
<dbReference type="InterPro" id="IPR023395">
    <property type="entry name" value="MCP_dom_sf"/>
</dbReference>
<dbReference type="RefSeq" id="XP_003191659.1">
    <property type="nucleotide sequence ID" value="XM_003191611.1"/>
</dbReference>
<evidence type="ECO:0000256" key="2">
    <source>
        <dbReference type="ARBA" id="ARBA00006375"/>
    </source>
</evidence>
<feature type="region of interest" description="Disordered" evidence="11">
    <location>
        <begin position="1"/>
        <end position="31"/>
    </location>
</feature>
<feature type="repeat" description="Solcar" evidence="9">
    <location>
        <begin position="253"/>
        <end position="348"/>
    </location>
</feature>
<dbReference type="Proteomes" id="UP000007805">
    <property type="component" value="Chromosome A"/>
</dbReference>
<dbReference type="PRINTS" id="PR00926">
    <property type="entry name" value="MITOCARRIER"/>
</dbReference>
<dbReference type="GO" id="GO:0022857">
    <property type="term" value="F:transmembrane transporter activity"/>
    <property type="evidence" value="ECO:0007669"/>
    <property type="project" value="TreeGrafter"/>
</dbReference>
<keyword evidence="7" id="KW-0496">Mitochondrion</keyword>
<dbReference type="FunFam" id="1.50.40.10:FF:000274">
    <property type="entry name" value="Carnitine/acyl carnitine carrier, putative"/>
    <property type="match status" value="1"/>
</dbReference>
<keyword evidence="5" id="KW-0677">Repeat</keyword>
<reference evidence="12 13" key="1">
    <citation type="journal article" date="2011" name="MBio">
        <title>Genome variation in Cryptococcus gattii, an emerging pathogen of immunocompetent hosts.</title>
        <authorList>
            <person name="D'Souza C.A."/>
            <person name="Kronstad J.W."/>
            <person name="Taylor G."/>
            <person name="Warren R."/>
            <person name="Yuen M."/>
            <person name="Hu G."/>
            <person name="Jung W.H."/>
            <person name="Sham A."/>
            <person name="Kidd S.E."/>
            <person name="Tangen K."/>
            <person name="Lee N."/>
            <person name="Zeilmaker T."/>
            <person name="Sawkins J."/>
            <person name="McVicker G."/>
            <person name="Shah S."/>
            <person name="Gnerre S."/>
            <person name="Griggs A."/>
            <person name="Zeng Q."/>
            <person name="Bartlett K."/>
            <person name="Li W."/>
            <person name="Wang X."/>
            <person name="Heitman J."/>
            <person name="Stajich J.E."/>
            <person name="Fraser J.A."/>
            <person name="Meyer W."/>
            <person name="Carter D."/>
            <person name="Schein J."/>
            <person name="Krzywinski M."/>
            <person name="Kwon-Chung K.J."/>
            <person name="Varma A."/>
            <person name="Wang J."/>
            <person name="Brunham R."/>
            <person name="Fyfe M."/>
            <person name="Ouellette B.F."/>
            <person name="Siddiqui A."/>
            <person name="Marra M."/>
            <person name="Jones S."/>
            <person name="Holt R."/>
            <person name="Birren B.W."/>
            <person name="Galagan J.E."/>
            <person name="Cuomo C.A."/>
        </authorList>
    </citation>
    <scope>NUCLEOTIDE SEQUENCE [LARGE SCALE GENOMIC DNA]</scope>
    <source>
        <strain evidence="13">WM276 / ATCC MYA-4071</strain>
    </source>
</reference>
<dbReference type="InterPro" id="IPR002067">
    <property type="entry name" value="MCP"/>
</dbReference>
<dbReference type="Pfam" id="PF00153">
    <property type="entry name" value="Mito_carr"/>
    <property type="match status" value="3"/>
</dbReference>
<dbReference type="VEuPathDB" id="FungiDB:CGB_A7330C"/>
<keyword evidence="4 9" id="KW-0812">Transmembrane</keyword>
<name>E6QYC7_CRYGW</name>
<evidence type="ECO:0000313" key="12">
    <source>
        <dbReference type="EMBL" id="ADV19872.1"/>
    </source>
</evidence>
<evidence type="ECO:0000256" key="10">
    <source>
        <dbReference type="RuleBase" id="RU000488"/>
    </source>
</evidence>
<dbReference type="OrthoDB" id="14252at2759"/>
<protein>
    <submittedName>
        <fullName evidence="12">Carnitine/acyl carnitine carrier, putative</fullName>
    </submittedName>
</protein>
<evidence type="ECO:0000313" key="13">
    <source>
        <dbReference type="Proteomes" id="UP000007805"/>
    </source>
</evidence>
<dbReference type="InterPro" id="IPR018108">
    <property type="entry name" value="MCP_transmembrane"/>
</dbReference>
<evidence type="ECO:0000256" key="11">
    <source>
        <dbReference type="SAM" id="MobiDB-lite"/>
    </source>
</evidence>
<feature type="compositionally biased region" description="Low complexity" evidence="11">
    <location>
        <begin position="11"/>
        <end position="26"/>
    </location>
</feature>
<dbReference type="eggNOG" id="KOG0762">
    <property type="taxonomic scope" value="Eukaryota"/>
</dbReference>
<keyword evidence="8 9" id="KW-0472">Membrane</keyword>
<keyword evidence="3 10" id="KW-0813">Transport</keyword>
<feature type="repeat" description="Solcar" evidence="9">
    <location>
        <begin position="134"/>
        <end position="218"/>
    </location>
</feature>
<evidence type="ECO:0000256" key="1">
    <source>
        <dbReference type="ARBA" id="ARBA00004225"/>
    </source>
</evidence>
<evidence type="ECO:0000256" key="7">
    <source>
        <dbReference type="ARBA" id="ARBA00023128"/>
    </source>
</evidence>
<dbReference type="EMBL" id="CP000286">
    <property type="protein sequence ID" value="ADV19872.1"/>
    <property type="molecule type" value="Genomic_DNA"/>
</dbReference>
<accession>E6QYC7</accession>
<dbReference type="SUPFAM" id="SSF103506">
    <property type="entry name" value="Mitochondrial carrier"/>
    <property type="match status" value="1"/>
</dbReference>
<comment type="subcellular location">
    <subcellularLocation>
        <location evidence="1">Mitochondrion membrane</location>
        <topology evidence="1">Multi-pass membrane protein</topology>
    </subcellularLocation>
</comment>
<evidence type="ECO:0000256" key="3">
    <source>
        <dbReference type="ARBA" id="ARBA00022448"/>
    </source>
</evidence>
<dbReference type="InterPro" id="IPR050567">
    <property type="entry name" value="Mitochondrial_Carrier"/>
</dbReference>
<organism evidence="12 13">
    <name type="scientific">Cryptococcus gattii serotype B (strain WM276 / ATCC MYA-4071)</name>
    <name type="common">Filobasidiella gattii</name>
    <name type="synonym">Cryptococcus bacillisporus</name>
    <dbReference type="NCBI Taxonomy" id="367775"/>
    <lineage>
        <taxon>Eukaryota</taxon>
        <taxon>Fungi</taxon>
        <taxon>Dikarya</taxon>
        <taxon>Basidiomycota</taxon>
        <taxon>Agaricomycotina</taxon>
        <taxon>Tremellomycetes</taxon>
        <taxon>Tremellales</taxon>
        <taxon>Cryptococcaceae</taxon>
        <taxon>Cryptococcus</taxon>
        <taxon>Cryptococcus gattii species complex</taxon>
    </lineage>
</organism>
<evidence type="ECO:0000256" key="6">
    <source>
        <dbReference type="ARBA" id="ARBA00022989"/>
    </source>
</evidence>
<dbReference type="GeneID" id="10188427"/>
<evidence type="ECO:0000256" key="8">
    <source>
        <dbReference type="ARBA" id="ARBA00023136"/>
    </source>
</evidence>
<gene>
    <name evidence="12" type="ordered locus">CGB_A7330C</name>
</gene>
<dbReference type="PROSITE" id="PS50920">
    <property type="entry name" value="SOLCAR"/>
    <property type="match status" value="3"/>
</dbReference>
<proteinExistence type="inferred from homology"/>
<reference key="2">
    <citation type="journal article" date="2011" name="MBio">
        <title>Genome variation in Cryptococcus gattii, an emerging pathogen of immunocompetent hosts.</title>
        <authorList>
            <person name="D'Souza C.A."/>
            <person name="Kronstad J.W."/>
            <person name="Taylor G."/>
            <person name="Warren R."/>
            <person name="Yuen M."/>
            <person name="Hu G."/>
            <person name="Jung W.H."/>
            <person name="Sham A."/>
            <person name="Kidd S.E."/>
            <person name="Tangen K."/>
            <person name="Lee N."/>
            <person name="Zeilmaker T."/>
            <person name="Sawkins J."/>
            <person name="McVicker G."/>
            <person name="Shah S."/>
            <person name="Gnerre S."/>
            <person name="Griggs A."/>
            <person name="Zeng Q."/>
            <person name="Bartlett K."/>
            <person name="Li W."/>
            <person name="Wang X."/>
            <person name="Heitman J."/>
            <person name="Stajich J.E."/>
            <person name="Fraser J.A."/>
            <person name="Meyer W."/>
            <person name="Carter D."/>
            <person name="Schein J."/>
            <person name="Krzywinski M."/>
            <person name="Kwong-Chung K.J."/>
            <person name="Varma A."/>
            <person name="Wang J."/>
            <person name="Brunham R."/>
            <person name="Fyfe M."/>
            <person name="Ouellette B.F.F."/>
            <person name="Siddiqui A."/>
            <person name="Marra M."/>
            <person name="Jones S."/>
            <person name="Holt R."/>
            <person name="Birren B.W."/>
            <person name="Galagan J.E."/>
            <person name="Cuomo C.A."/>
        </authorList>
    </citation>
    <scope>NUCLEOTIDE SEQUENCE</scope>
    <source>
        <strain>WM276</strain>
    </source>
</reference>
<dbReference type="KEGG" id="cgi:CGB_A7330C"/>
<evidence type="ECO:0000256" key="4">
    <source>
        <dbReference type="ARBA" id="ARBA00022692"/>
    </source>
</evidence>
<evidence type="ECO:0000256" key="5">
    <source>
        <dbReference type="ARBA" id="ARBA00022737"/>
    </source>
</evidence>
<keyword evidence="6" id="KW-1133">Transmembrane helix</keyword>
<dbReference type="GO" id="GO:0031966">
    <property type="term" value="C:mitochondrial membrane"/>
    <property type="evidence" value="ECO:0007669"/>
    <property type="project" value="UniProtKB-SubCell"/>
</dbReference>
<dbReference type="AlphaFoldDB" id="E6QYC7"/>
<sequence length="350" mass="37750">MSDRNGESSKGALISNSASSNSIKNGKGNDKGDINGEISPAIDFTAGIIAGVTGLIVGQPFDVVKVRYQTPRYIGRYGSTFSALGAIVKEEKIGGLFKGVTSPMAGIAFINGVVFTSYSFFMKLQLPEGSAEEPTLGQIFLAGTGSGVVASVLTCPTELIKIRQQSAPPHLNLTTFGVFKSIVRADGLKGIFRGFSATALRDVAYGPYFCTYEATLRFLKWMKKPPLPPSHHNPGHERHTLIDEAQLERHSGLRWPELMLAGGIAGVLAWMVTFPIDVFKTRMQSTVWPDSTSNSTAKPKLQSFRQVAADALRKEGWRVMFAGLGPTLIRAVPTNMVIFLTFEGCIAALS</sequence>
<dbReference type="PANTHER" id="PTHR45624">
    <property type="entry name" value="MITOCHONDRIAL BASIC AMINO ACIDS TRANSPORTER-RELATED"/>
    <property type="match status" value="1"/>
</dbReference>
<comment type="similarity">
    <text evidence="2 10">Belongs to the mitochondrial carrier (TC 2.A.29) family.</text>
</comment>
<dbReference type="Gene3D" id="1.50.40.10">
    <property type="entry name" value="Mitochondrial carrier domain"/>
    <property type="match status" value="1"/>
</dbReference>
<evidence type="ECO:0000256" key="9">
    <source>
        <dbReference type="PROSITE-ProRule" id="PRU00282"/>
    </source>
</evidence>